<proteinExistence type="predicted"/>
<dbReference type="EMBL" id="JANPWB010000009">
    <property type="protein sequence ID" value="KAJ1150807.1"/>
    <property type="molecule type" value="Genomic_DNA"/>
</dbReference>
<keyword evidence="2" id="KW-1185">Reference proteome</keyword>
<evidence type="ECO:0000313" key="2">
    <source>
        <dbReference type="Proteomes" id="UP001066276"/>
    </source>
</evidence>
<gene>
    <name evidence="1" type="ORF">NDU88_003596</name>
</gene>
<dbReference type="Proteomes" id="UP001066276">
    <property type="component" value="Chromosome 5"/>
</dbReference>
<comment type="caution">
    <text evidence="1">The sequence shown here is derived from an EMBL/GenBank/DDBJ whole genome shotgun (WGS) entry which is preliminary data.</text>
</comment>
<accession>A0AAV7RDJ3</accession>
<evidence type="ECO:0000313" key="1">
    <source>
        <dbReference type="EMBL" id="KAJ1150807.1"/>
    </source>
</evidence>
<name>A0AAV7RDJ3_PLEWA</name>
<dbReference type="AlphaFoldDB" id="A0AAV7RDJ3"/>
<organism evidence="1 2">
    <name type="scientific">Pleurodeles waltl</name>
    <name type="common">Iberian ribbed newt</name>
    <dbReference type="NCBI Taxonomy" id="8319"/>
    <lineage>
        <taxon>Eukaryota</taxon>
        <taxon>Metazoa</taxon>
        <taxon>Chordata</taxon>
        <taxon>Craniata</taxon>
        <taxon>Vertebrata</taxon>
        <taxon>Euteleostomi</taxon>
        <taxon>Amphibia</taxon>
        <taxon>Batrachia</taxon>
        <taxon>Caudata</taxon>
        <taxon>Salamandroidea</taxon>
        <taxon>Salamandridae</taxon>
        <taxon>Pleurodelinae</taxon>
        <taxon>Pleurodeles</taxon>
    </lineage>
</organism>
<protein>
    <submittedName>
        <fullName evidence="1">Uncharacterized protein</fullName>
    </submittedName>
</protein>
<reference evidence="1" key="1">
    <citation type="journal article" date="2022" name="bioRxiv">
        <title>Sequencing and chromosome-scale assembly of the giantPleurodeles waltlgenome.</title>
        <authorList>
            <person name="Brown T."/>
            <person name="Elewa A."/>
            <person name="Iarovenko S."/>
            <person name="Subramanian E."/>
            <person name="Araus A.J."/>
            <person name="Petzold A."/>
            <person name="Susuki M."/>
            <person name="Suzuki K.-i.T."/>
            <person name="Hayashi T."/>
            <person name="Toyoda A."/>
            <person name="Oliveira C."/>
            <person name="Osipova E."/>
            <person name="Leigh N.D."/>
            <person name="Simon A."/>
            <person name="Yun M.H."/>
        </authorList>
    </citation>
    <scope>NUCLEOTIDE SEQUENCE</scope>
    <source>
        <strain evidence="1">20211129_DDA</strain>
        <tissue evidence="1">Liver</tissue>
    </source>
</reference>
<sequence>MLAISLSPKWQAAWTQPRPRTAVIKARELAFRSCLAQRAPALYNGDNVQLTRAVEARARVCVRPGGAGGWNVAAGGSHSEAAAGGGARAKSGVVQ</sequence>